<protein>
    <recommendedName>
        <fullName evidence="8">Glycoside hydrolase family 31 N-terminal domain-containing protein</fullName>
    </recommendedName>
</protein>
<dbReference type="GO" id="GO:0004553">
    <property type="term" value="F:hydrolase activity, hydrolyzing O-glycosyl compounds"/>
    <property type="evidence" value="ECO:0007669"/>
    <property type="project" value="InterPro"/>
</dbReference>
<dbReference type="InterPro" id="IPR017853">
    <property type="entry name" value="GH"/>
</dbReference>
<dbReference type="InterPro" id="IPR000322">
    <property type="entry name" value="Glyco_hydro_31_TIM"/>
</dbReference>
<dbReference type="EMBL" id="BMAT01004875">
    <property type="protein sequence ID" value="GFR82146.1"/>
    <property type="molecule type" value="Genomic_DNA"/>
</dbReference>
<keyword evidence="7" id="KW-1185">Reference proteome</keyword>
<dbReference type="Gene3D" id="2.60.40.1180">
    <property type="entry name" value="Golgi alpha-mannosidase II"/>
    <property type="match status" value="1"/>
</dbReference>
<dbReference type="PANTHER" id="PTHR43053:SF6">
    <property type="entry name" value="SITS-BINDING PROTEIN"/>
    <property type="match status" value="1"/>
</dbReference>
<dbReference type="Proteomes" id="UP000762676">
    <property type="component" value="Unassembled WGS sequence"/>
</dbReference>
<evidence type="ECO:0000313" key="6">
    <source>
        <dbReference type="EMBL" id="GFR82146.1"/>
    </source>
</evidence>
<feature type="domain" description="Glycoside hydrolase family 31 TIM barrel" evidence="4">
    <location>
        <begin position="314"/>
        <end position="622"/>
    </location>
</feature>
<dbReference type="InterPro" id="IPR048395">
    <property type="entry name" value="Glyco_hydro_31_C"/>
</dbReference>
<accession>A0AAV4GBS7</accession>
<proteinExistence type="inferred from homology"/>
<dbReference type="InterPro" id="IPR050985">
    <property type="entry name" value="Alpha-glycosidase_related"/>
</dbReference>
<keyword evidence="2" id="KW-0378">Hydrolase</keyword>
<gene>
    <name evidence="6" type="ORF">ElyMa_002358200</name>
</gene>
<name>A0AAV4GBS7_9GAST</name>
<dbReference type="Pfam" id="PF21365">
    <property type="entry name" value="Glyco_hydro_31_3rd"/>
    <property type="match status" value="1"/>
</dbReference>
<evidence type="ECO:0000256" key="3">
    <source>
        <dbReference type="SAM" id="Phobius"/>
    </source>
</evidence>
<feature type="domain" description="Glycosyl hydrolase family 31 C-terminal" evidence="5">
    <location>
        <begin position="639"/>
        <end position="719"/>
    </location>
</feature>
<evidence type="ECO:0000256" key="2">
    <source>
        <dbReference type="RuleBase" id="RU361185"/>
    </source>
</evidence>
<evidence type="ECO:0000313" key="7">
    <source>
        <dbReference type="Proteomes" id="UP000762676"/>
    </source>
</evidence>
<keyword evidence="3" id="KW-0812">Transmembrane</keyword>
<keyword evidence="3" id="KW-1133">Transmembrane helix</keyword>
<dbReference type="InterPro" id="IPR013780">
    <property type="entry name" value="Glyco_hydro_b"/>
</dbReference>
<evidence type="ECO:0000259" key="5">
    <source>
        <dbReference type="Pfam" id="PF21365"/>
    </source>
</evidence>
<evidence type="ECO:0000259" key="4">
    <source>
        <dbReference type="Pfam" id="PF01055"/>
    </source>
</evidence>
<dbReference type="CDD" id="cd06592">
    <property type="entry name" value="GH31_NET37"/>
    <property type="match status" value="1"/>
</dbReference>
<comment type="caution">
    <text evidence="6">The sequence shown here is derived from an EMBL/GenBank/DDBJ whole genome shotgun (WGS) entry which is preliminary data.</text>
</comment>
<keyword evidence="3" id="KW-0472">Membrane</keyword>
<reference evidence="6 7" key="1">
    <citation type="journal article" date="2021" name="Elife">
        <title>Chloroplast acquisition without the gene transfer in kleptoplastic sea slugs, Plakobranchus ocellatus.</title>
        <authorList>
            <person name="Maeda T."/>
            <person name="Takahashi S."/>
            <person name="Yoshida T."/>
            <person name="Shimamura S."/>
            <person name="Takaki Y."/>
            <person name="Nagai Y."/>
            <person name="Toyoda A."/>
            <person name="Suzuki Y."/>
            <person name="Arimoto A."/>
            <person name="Ishii H."/>
            <person name="Satoh N."/>
            <person name="Nishiyama T."/>
            <person name="Hasebe M."/>
            <person name="Maruyama T."/>
            <person name="Minagawa J."/>
            <person name="Obokata J."/>
            <person name="Shigenobu S."/>
        </authorList>
    </citation>
    <scope>NUCLEOTIDE SEQUENCE [LARGE SCALE GENOMIC DNA]</scope>
</reference>
<evidence type="ECO:0008006" key="8">
    <source>
        <dbReference type="Google" id="ProtNLM"/>
    </source>
</evidence>
<dbReference type="SUPFAM" id="SSF51011">
    <property type="entry name" value="Glycosyl hydrolase domain"/>
    <property type="match status" value="1"/>
</dbReference>
<dbReference type="Pfam" id="PF01055">
    <property type="entry name" value="Glyco_hydro_31_2nd"/>
    <property type="match status" value="1"/>
</dbReference>
<feature type="transmembrane region" description="Helical" evidence="3">
    <location>
        <begin position="12"/>
        <end position="33"/>
    </location>
</feature>
<organism evidence="6 7">
    <name type="scientific">Elysia marginata</name>
    <dbReference type="NCBI Taxonomy" id="1093978"/>
    <lineage>
        <taxon>Eukaryota</taxon>
        <taxon>Metazoa</taxon>
        <taxon>Spiralia</taxon>
        <taxon>Lophotrochozoa</taxon>
        <taxon>Mollusca</taxon>
        <taxon>Gastropoda</taxon>
        <taxon>Heterobranchia</taxon>
        <taxon>Euthyneura</taxon>
        <taxon>Panpulmonata</taxon>
        <taxon>Sacoglossa</taxon>
        <taxon>Placobranchoidea</taxon>
        <taxon>Plakobranchidae</taxon>
        <taxon>Elysia</taxon>
    </lineage>
</organism>
<dbReference type="AlphaFoldDB" id="A0AAV4GBS7"/>
<dbReference type="Gene3D" id="3.20.20.80">
    <property type="entry name" value="Glycosidases"/>
    <property type="match status" value="1"/>
</dbReference>
<dbReference type="PANTHER" id="PTHR43053">
    <property type="entry name" value="GLYCOSIDASE FAMILY 31"/>
    <property type="match status" value="1"/>
</dbReference>
<evidence type="ECO:0000256" key="1">
    <source>
        <dbReference type="ARBA" id="ARBA00007806"/>
    </source>
</evidence>
<comment type="similarity">
    <text evidence="1 2">Belongs to the glycosyl hydrolase 31 family.</text>
</comment>
<dbReference type="GO" id="GO:0005975">
    <property type="term" value="P:carbohydrate metabolic process"/>
    <property type="evidence" value="ECO:0007669"/>
    <property type="project" value="InterPro"/>
</dbReference>
<sequence length="727" mass="81100">MNLPKRKLSRYLKIATGVCIISAIFIIILILSLPQRSTSKTYTQAQSLKNLDDILDVDSNTSIDRSLVSVTSDSKALVFTINGQTGPYLKVDFPHKLEQVEDNPTKSCGSGNFKPDPLQGPYAGVTGNVPQMCLYFEGKLHAAIYDSIVSGMQCHHVYWFTADAKASIENSISLVDQNWYGGGGLSEQRWPIQRVNVPLQPYLTQKFTEGSGSVKFDSFIEPYFVSADGTALMLDSFLPLFVSMNSNRDKKLVFKSVFKEPYSATSFKDGLSLSYKVCKSYIARAVHKKLSPLRLSPGSPGAPAAALLQYPIWSSRAFQEENLKEQGLIDFFRNIDHWKLPYSYLFIQGNYTKGQGNFFFNENKFPHSHQLIMEWKETKNLKTPALFVGSEVFPHVPKSGVPDSVVPFNVQYNSSVKLNIPPRPDSPQYLDISNEKAVQWFKSQLRLLKGIGVEGFLFAGGHAQSLFPPGVQLSDLITSKTLRHPNQYTEMYGEVVGSIAAPSSERGSCILGSGYLAQKHGFIADAGPFRSTWDHQKGLKAVIPTTITYGLLGYPFVLTGPVGGLYVRGPAVAQSPPPTELYIRWLSLAAYLPALELAWGPWMFGQEVINHARSMLEMRKFMLWPEYLSEAVEEAAKSGTPIVRPLWWIAPNDKTAQFIDCEFMLGSKLLVAPVLMNNARSRSVYLPEGSHWKDNLKNKVHKGGQWMTQYSVGLYDIATFERLLGTE</sequence>
<keyword evidence="2" id="KW-0326">Glycosidase</keyword>
<dbReference type="SUPFAM" id="SSF51445">
    <property type="entry name" value="(Trans)glycosidases"/>
    <property type="match status" value="1"/>
</dbReference>